<dbReference type="EMBL" id="CP024792">
    <property type="protein sequence ID" value="AUB43967.1"/>
    <property type="molecule type" value="Genomic_DNA"/>
</dbReference>
<gene>
    <name evidence="1" type="ORF">COO91_10181</name>
</gene>
<name>A0A2K8T8D3_9NOSO</name>
<dbReference type="KEGG" id="nfl:COO91_10181"/>
<dbReference type="AlphaFoldDB" id="A0A2K8T8D3"/>
<keyword evidence="1" id="KW-0614">Plasmid</keyword>
<evidence type="ECO:0000313" key="2">
    <source>
        <dbReference type="Proteomes" id="UP000232003"/>
    </source>
</evidence>
<proteinExistence type="predicted"/>
<organism evidence="1 2">
    <name type="scientific">Nostoc flagelliforme CCNUN1</name>
    <dbReference type="NCBI Taxonomy" id="2038116"/>
    <lineage>
        <taxon>Bacteria</taxon>
        <taxon>Bacillati</taxon>
        <taxon>Cyanobacteriota</taxon>
        <taxon>Cyanophyceae</taxon>
        <taxon>Nostocales</taxon>
        <taxon>Nostocaceae</taxon>
        <taxon>Nostoc</taxon>
    </lineage>
</organism>
<evidence type="ECO:0000313" key="1">
    <source>
        <dbReference type="EMBL" id="AUB43967.1"/>
    </source>
</evidence>
<sequence>MRSLLSRSTTTVGGATLLPPKVKTIQNSKLSIQNYNQCWL</sequence>
<reference evidence="1 2" key="1">
    <citation type="submission" date="2017-11" db="EMBL/GenBank/DDBJ databases">
        <title>Complete genome of a free-living desiccation-tolerant cyanobacterium and its photosynthetic adaptation to extreme terrestrial habitat.</title>
        <authorList>
            <person name="Shang J."/>
        </authorList>
    </citation>
    <scope>NUCLEOTIDE SEQUENCE [LARGE SCALE GENOMIC DNA]</scope>
    <source>
        <strain evidence="1 2">CCNUN1</strain>
        <plasmid evidence="2">pnfsy07</plasmid>
    </source>
</reference>
<accession>A0A2K8T8D3</accession>
<geneLocation type="plasmid" evidence="2">
    <name>pnfsy07</name>
</geneLocation>
<dbReference type="Proteomes" id="UP000232003">
    <property type="component" value="Plasmid pNFSY07"/>
</dbReference>
<protein>
    <submittedName>
        <fullName evidence="1">Uncharacterized protein</fullName>
    </submittedName>
</protein>
<keyword evidence="2" id="KW-1185">Reference proteome</keyword>